<dbReference type="GO" id="GO:0042626">
    <property type="term" value="F:ATPase-coupled transmembrane transporter activity"/>
    <property type="evidence" value="ECO:0007669"/>
    <property type="project" value="TreeGrafter"/>
</dbReference>
<dbReference type="Proteomes" id="UP000018680">
    <property type="component" value="Chromosome"/>
</dbReference>
<keyword evidence="3" id="KW-0813">Transport</keyword>
<keyword evidence="5" id="KW-0547">Nucleotide-binding</keyword>
<sequence>MAHELGFEGDFPIATDEASNLAPTEIPLPRIFPDETLAISPGTDEAEEIFAATDLSFSYGDTPVLSDLSFDIMRGEFLAIAGSNGAGKSTLARILMGLHDDFAGSVLFDGRQIGTYSPREFSRRAGFVFQNPEHQFVTSKVFDEVAFGLRLLDLPESEVKSITEDVLERFHLGGHRDDSPFTLSHGQKRRLSIATMLGLGQEVLILDEPTFGQDYANSREIMNLLRELNESDRRTVIMISHDLGLIHEFAHRIMVLNQGQITFNGPPSELFEHQPILREANLEVPALVRIAKTIERKIDADDRKLESSAVIETETLE</sequence>
<dbReference type="FunFam" id="3.40.50.300:FF:000224">
    <property type="entry name" value="Energy-coupling factor transporter ATP-binding protein EcfA"/>
    <property type="match status" value="1"/>
</dbReference>
<evidence type="ECO:0000256" key="6">
    <source>
        <dbReference type="ARBA" id="ARBA00022840"/>
    </source>
</evidence>
<evidence type="ECO:0000256" key="8">
    <source>
        <dbReference type="ARBA" id="ARBA00023136"/>
    </source>
</evidence>
<evidence type="ECO:0000256" key="3">
    <source>
        <dbReference type="ARBA" id="ARBA00022448"/>
    </source>
</evidence>
<dbReference type="GO" id="GO:0005524">
    <property type="term" value="F:ATP binding"/>
    <property type="evidence" value="ECO:0007669"/>
    <property type="project" value="UniProtKB-KW"/>
</dbReference>
<keyword evidence="4" id="KW-1003">Cell membrane</keyword>
<comment type="subcellular location">
    <subcellularLocation>
        <location evidence="1">Cell membrane</location>
    </subcellularLocation>
</comment>
<evidence type="ECO:0000256" key="7">
    <source>
        <dbReference type="ARBA" id="ARBA00022967"/>
    </source>
</evidence>
<reference evidence="10 11" key="1">
    <citation type="journal article" date="2015" name="Stand. Genomic Sci.">
        <title>Complete genome sequence and description of Salinispira pacifica gen. nov., sp. nov., a novel spirochaete isolated form a hypersaline microbial mat.</title>
        <authorList>
            <person name="Ben Hania W."/>
            <person name="Joseph M."/>
            <person name="Schumann P."/>
            <person name="Bunk B."/>
            <person name="Fiebig A."/>
            <person name="Sproer C."/>
            <person name="Klenk H.P."/>
            <person name="Fardeau M.L."/>
            <person name="Spring S."/>
        </authorList>
    </citation>
    <scope>NUCLEOTIDE SEQUENCE [LARGE SCALE GENOMIC DNA]</scope>
    <source>
        <strain evidence="10 11">L21-RPul-D2</strain>
    </source>
</reference>
<protein>
    <submittedName>
        <fullName evidence="10">ATPase component of energizing module of ECF transporter</fullName>
    </submittedName>
</protein>
<dbReference type="PROSITE" id="PS50893">
    <property type="entry name" value="ABC_TRANSPORTER_2"/>
    <property type="match status" value="1"/>
</dbReference>
<dbReference type="InterPro" id="IPR050095">
    <property type="entry name" value="ECF_ABC_transporter_ATP-bd"/>
</dbReference>
<dbReference type="Gene3D" id="3.40.50.300">
    <property type="entry name" value="P-loop containing nucleotide triphosphate hydrolases"/>
    <property type="match status" value="1"/>
</dbReference>
<dbReference type="EMBL" id="CP006939">
    <property type="protein sequence ID" value="AHC14040.1"/>
    <property type="molecule type" value="Genomic_DNA"/>
</dbReference>
<evidence type="ECO:0000313" key="11">
    <source>
        <dbReference type="Proteomes" id="UP000018680"/>
    </source>
</evidence>
<dbReference type="SMART" id="SM00382">
    <property type="entry name" value="AAA"/>
    <property type="match status" value="1"/>
</dbReference>
<dbReference type="Pfam" id="PF00005">
    <property type="entry name" value="ABC_tran"/>
    <property type="match status" value="1"/>
</dbReference>
<dbReference type="CDD" id="cd03225">
    <property type="entry name" value="ABC_cobalt_CbiO_domain1"/>
    <property type="match status" value="1"/>
</dbReference>
<dbReference type="AlphaFoldDB" id="V5WEK0"/>
<evidence type="ECO:0000256" key="2">
    <source>
        <dbReference type="ARBA" id="ARBA00005417"/>
    </source>
</evidence>
<name>V5WEK0_9SPIO</name>
<accession>V5WEK0</accession>
<dbReference type="STRING" id="1307761.L21SP2_0611"/>
<dbReference type="RefSeq" id="WP_024266972.1">
    <property type="nucleotide sequence ID" value="NC_023035.1"/>
</dbReference>
<keyword evidence="6" id="KW-0067">ATP-binding</keyword>
<keyword evidence="8" id="KW-0472">Membrane</keyword>
<evidence type="ECO:0000256" key="5">
    <source>
        <dbReference type="ARBA" id="ARBA00022741"/>
    </source>
</evidence>
<dbReference type="SUPFAM" id="SSF52540">
    <property type="entry name" value="P-loop containing nucleoside triphosphate hydrolases"/>
    <property type="match status" value="1"/>
</dbReference>
<dbReference type="PANTHER" id="PTHR43553:SF19">
    <property type="entry name" value="HMP_THIAMINE IMPORT ATP-BINDING PROTEIN YKOD-RELATED"/>
    <property type="match status" value="1"/>
</dbReference>
<proteinExistence type="inferred from homology"/>
<evidence type="ECO:0000256" key="4">
    <source>
        <dbReference type="ARBA" id="ARBA00022475"/>
    </source>
</evidence>
<organism evidence="10 11">
    <name type="scientific">Salinispira pacifica</name>
    <dbReference type="NCBI Taxonomy" id="1307761"/>
    <lineage>
        <taxon>Bacteria</taxon>
        <taxon>Pseudomonadati</taxon>
        <taxon>Spirochaetota</taxon>
        <taxon>Spirochaetia</taxon>
        <taxon>Spirochaetales</taxon>
        <taxon>Spirochaetaceae</taxon>
        <taxon>Salinispira</taxon>
    </lineage>
</organism>
<dbReference type="InterPro" id="IPR003439">
    <property type="entry name" value="ABC_transporter-like_ATP-bd"/>
</dbReference>
<keyword evidence="11" id="KW-1185">Reference proteome</keyword>
<dbReference type="InterPro" id="IPR015856">
    <property type="entry name" value="ABC_transpr_CbiO/EcfA_su"/>
</dbReference>
<dbReference type="GO" id="GO:0016887">
    <property type="term" value="F:ATP hydrolysis activity"/>
    <property type="evidence" value="ECO:0007669"/>
    <property type="project" value="InterPro"/>
</dbReference>
<evidence type="ECO:0000313" key="10">
    <source>
        <dbReference type="EMBL" id="AHC14040.1"/>
    </source>
</evidence>
<dbReference type="InterPro" id="IPR017871">
    <property type="entry name" value="ABC_transporter-like_CS"/>
</dbReference>
<keyword evidence="7" id="KW-1278">Translocase</keyword>
<dbReference type="HOGENOM" id="CLU_000604_1_22_12"/>
<dbReference type="eggNOG" id="COG4172">
    <property type="taxonomic scope" value="Bacteria"/>
</dbReference>
<dbReference type="OrthoDB" id="501320at2"/>
<dbReference type="KEGG" id="slr:L21SP2_0611"/>
<dbReference type="PROSITE" id="PS00211">
    <property type="entry name" value="ABC_TRANSPORTER_1"/>
    <property type="match status" value="1"/>
</dbReference>
<evidence type="ECO:0000256" key="1">
    <source>
        <dbReference type="ARBA" id="ARBA00004236"/>
    </source>
</evidence>
<comment type="similarity">
    <text evidence="2">Belongs to the ABC transporter superfamily.</text>
</comment>
<feature type="domain" description="ABC transporter" evidence="9">
    <location>
        <begin position="50"/>
        <end position="283"/>
    </location>
</feature>
<dbReference type="GO" id="GO:0043190">
    <property type="term" value="C:ATP-binding cassette (ABC) transporter complex"/>
    <property type="evidence" value="ECO:0007669"/>
    <property type="project" value="TreeGrafter"/>
</dbReference>
<dbReference type="InterPro" id="IPR027417">
    <property type="entry name" value="P-loop_NTPase"/>
</dbReference>
<dbReference type="PANTHER" id="PTHR43553">
    <property type="entry name" value="HEAVY METAL TRANSPORTER"/>
    <property type="match status" value="1"/>
</dbReference>
<gene>
    <name evidence="10" type="ORF">L21SP2_0611</name>
</gene>
<dbReference type="InterPro" id="IPR003593">
    <property type="entry name" value="AAA+_ATPase"/>
</dbReference>
<evidence type="ECO:0000259" key="9">
    <source>
        <dbReference type="PROSITE" id="PS50893"/>
    </source>
</evidence>